<proteinExistence type="predicted"/>
<dbReference type="RefSeq" id="WP_024776065.1">
    <property type="nucleotide sequence ID" value="NZ_CP054051.1"/>
</dbReference>
<evidence type="ECO:0000313" key="3">
    <source>
        <dbReference type="Proteomes" id="UP000509513"/>
    </source>
</evidence>
<name>A0A7L5JQL3_9BACT</name>
<sequence length="173" mass="20000">MKKSIIVSILLLSTSLFSMEHKKHNMQEMNHQNHEMNNTQNVNSDIPKDVKCPVCGMFVAKYANWAATIKTDKETFYFDGVKDMMKFYFEPTKYSKDSNTKDSSIFVTDYYTLEQIDAKNAFYVVGSNVMGPMGNELIPFKDENSAKEFSKDHMGKKILKFEEITLESLPKHH</sequence>
<dbReference type="Proteomes" id="UP000509513">
    <property type="component" value="Chromosome"/>
</dbReference>
<dbReference type="Pfam" id="PF05573">
    <property type="entry name" value="NosL"/>
    <property type="match status" value="1"/>
</dbReference>
<keyword evidence="1" id="KW-0732">Signal</keyword>
<organism evidence="2 3">
    <name type="scientific">Aliarcobacter cibarius</name>
    <dbReference type="NCBI Taxonomy" id="255507"/>
    <lineage>
        <taxon>Bacteria</taxon>
        <taxon>Pseudomonadati</taxon>
        <taxon>Campylobacterota</taxon>
        <taxon>Epsilonproteobacteria</taxon>
        <taxon>Campylobacterales</taxon>
        <taxon>Arcobacteraceae</taxon>
        <taxon>Aliarcobacter</taxon>
    </lineage>
</organism>
<feature type="signal peptide" evidence="1">
    <location>
        <begin position="1"/>
        <end position="18"/>
    </location>
</feature>
<accession>A0A7L5JQL3</accession>
<protein>
    <submittedName>
        <fullName evidence="2">NosL domain-containing protein</fullName>
    </submittedName>
</protein>
<dbReference type="PANTHER" id="PTHR41247:SF1">
    <property type="entry name" value="HTH-TYPE TRANSCRIPTIONAL REPRESSOR YCNK"/>
    <property type="match status" value="1"/>
</dbReference>
<dbReference type="OrthoDB" id="982633at2"/>
<dbReference type="Gene3D" id="3.30.70.2050">
    <property type="match status" value="1"/>
</dbReference>
<dbReference type="KEGG" id="acib:ACBT_1623"/>
<dbReference type="InterPro" id="IPR008719">
    <property type="entry name" value="N2O_reductase_NosL"/>
</dbReference>
<dbReference type="PANTHER" id="PTHR41247">
    <property type="entry name" value="HTH-TYPE TRANSCRIPTIONAL REPRESSOR YCNK"/>
    <property type="match status" value="1"/>
</dbReference>
<evidence type="ECO:0000256" key="1">
    <source>
        <dbReference type="SAM" id="SignalP"/>
    </source>
</evidence>
<gene>
    <name evidence="2" type="ORF">ACBT_1623</name>
</gene>
<dbReference type="SUPFAM" id="SSF160387">
    <property type="entry name" value="NosL/MerB-like"/>
    <property type="match status" value="1"/>
</dbReference>
<dbReference type="EMBL" id="CP054051">
    <property type="protein sequence ID" value="QKJ27523.1"/>
    <property type="molecule type" value="Genomic_DNA"/>
</dbReference>
<feature type="chain" id="PRO_5029513978" evidence="1">
    <location>
        <begin position="19"/>
        <end position="173"/>
    </location>
</feature>
<dbReference type="AlphaFoldDB" id="A0A7L5JQL3"/>
<reference evidence="2 3" key="1">
    <citation type="submission" date="2020-05" db="EMBL/GenBank/DDBJ databases">
        <title>Complete genome sequencing of Campylobacter and Arcobacter type strains.</title>
        <authorList>
            <person name="Miller W.G."/>
            <person name="Yee E."/>
        </authorList>
    </citation>
    <scope>NUCLEOTIDE SEQUENCE [LARGE SCALE GENOMIC DNA]</scope>
    <source>
        <strain evidence="2 3">LMG 21996</strain>
    </source>
</reference>
<evidence type="ECO:0000313" key="2">
    <source>
        <dbReference type="EMBL" id="QKJ27523.1"/>
    </source>
</evidence>